<dbReference type="GO" id="GO:0034455">
    <property type="term" value="C:t-UTP complex"/>
    <property type="evidence" value="ECO:0007669"/>
    <property type="project" value="TreeGrafter"/>
</dbReference>
<keyword evidence="5 10" id="KW-0690">Ribosome biogenesis</keyword>
<evidence type="ECO:0000256" key="1">
    <source>
        <dbReference type="ARBA" id="ARBA00004604"/>
    </source>
</evidence>
<evidence type="ECO:0000256" key="8">
    <source>
        <dbReference type="ARBA" id="ARBA00023274"/>
    </source>
</evidence>
<dbReference type="InterPro" id="IPR012954">
    <property type="entry name" value="BP28_C_dom"/>
</dbReference>
<dbReference type="Gene3D" id="1.25.10.10">
    <property type="entry name" value="Leucine-rich Repeat Variant"/>
    <property type="match status" value="3"/>
</dbReference>
<dbReference type="GO" id="GO:0000462">
    <property type="term" value="P:maturation of SSU-rRNA from tricistronic rRNA transcript (SSU-rRNA, 5.8S rRNA, LSU-rRNA)"/>
    <property type="evidence" value="ECO:0007669"/>
    <property type="project" value="TreeGrafter"/>
</dbReference>
<name>A0A0F4YQU0_RASE3</name>
<dbReference type="GeneID" id="25318321"/>
<sequence length="1818" mass="200510">MATSLAAQLSQIAAKSTNPLDLKAQRVAHAQSLIFEKKIAISQDFDTIYQICYEGFQELCQLDARFAEFGRTIFSEQSKAEERTQMTAAQNKELDAVLESFLALVGSKLLLSPAIKAVEWLVRRFRVHEYNTAFLLFTFLPYHSTPVFLNLLAILPEDLTSTFKVLYPYKRSLINPPRHPLVHSATTNQAFCSALNRYVLQVCKQHAHYHGLLAFWAGIMTEAVAGMLDNARSGRRGIEKKNHEDILLRFLPVLNDGLSMKKAPELVIGCYMIAVVFATKAALQDNVIDSMMEAVVGSWTQETLSSGIVCLSVLAQHKEDVTLPKKVVRSVLRLENPVGLLAEVKAQHQVSQLVLGMVSGCLSEFEKQDAQSRLDFISYVFEKGLLDETGNRKAITMILQASSDAQKKGEMSLDTQARFSELVQGLNSSDSLRPLLQAATSESAIDVASLEHSLQTVIDKQPALPPSEDVEMKDADEEEETDVFPELVESLSKEPRYPSSFLADQGSPVFDKLVQALTLAAGSQERLDSVANLPVLGKAQITDKPQFLSFIIRASAGPHPVGARAAALNIAASSLPSDTTAAVDLQALLPYIIAALSDPSAKIRREAANLAAAVADLSRKAKKKDGDATIWAHDGLYTQKKQSQSIQWLSTRDAQKFVDRVLLPGLEEFVLDGSHIGAAIESALKGSSSSESNEASELKKSLRLSVFSFLCFHVVHTPLYAVKLRLLKLLNRVDRISSHTRTRELLPLLENWRTFTQEEVAKICEREHISATELEQEVAAIVTHKDKEAVDILIASASQSPGVRPAFLSAVFARIQSIWTKIGEERQLSACDQLLHLSLEGSKDNETLQTNAMNTLRGVELPGTALVDLIEKIPSSIANLESHAPSPKRRRTNQNNAVAMSRENQSELSAVVEKVTFILELVDSSGPEKYPELADGLFKTLATLHHFKSQIQSGLGYLLSLTLGSLLAIVNKSRASAKPQFDTSTIRTDLVVDCVRTTDTPQVQNMALLLVSGLAVIAPELVLHSVMPIFTFMGSSVLRKDDEYSVHVIDQTIDQVVPALVQSLRNQKRDVVSGTSELLLSFTAAFEHIPSHRRQRLFEALVTKLGTQDFLFAVLAMLANRYGLDKDVCSLMTGLVANIDAELQLLTYKKYMDLVSDSLQPKPGISQVLLGIGNEGASDPHKVAEVLLRSLAYLLKHSSLGSKMAMVYTSEDEDAEATIRVLFSQILEQILTLADSVQDDKSLSFVCGDVLGAVLGTLSLVDFLDTVEELLKRPNDELRRKVLRLLESRVRQNPERDSASQKRVLAFVSILVNIIQTSPDILLKHAAVACVDRISEKYGKKDTGTVVHAAKVVASEACIGQSDERIRVMGVLCLASMAEVLGQAIIPALPETLSRSLSLLEGSLKEGEENEKMHNAVFSLLSALLIQVPFMLSDKHLDRILQLSFTSAKSSLSADSDDARQEMLKLFARKVDVKESFSAVDRNWAFAVQQGPTAVREALDVISLAIEKHPKSSTVKNVGILSNFFRKAFDLRREQMSADESEYAESELEEIENIVSEVAIKMIYKLNDTTFRPIFIEFVEWATNGLPKKEALGRTRRLTSFYKFLQSFFGTLKSIVTSYASYIIDNVVEVLKFAKPTDKDSKSLWLAAIRMLRNAFEHDQDESKLTSGAEFWQSPSHLAAISTPLISQLSRATNSSTASVIIAEAVPSITELAVAADSPDNFKELNSAIMKYLRPSTTTVGGARVTGGDSPHTRLAALKVEQSLTERLGEEWLALLPEMLPYISELMEDEDETVEREVRKWVKQIEAVLGEKLDDMLT</sequence>
<evidence type="ECO:0000256" key="5">
    <source>
        <dbReference type="ARBA" id="ARBA00022517"/>
    </source>
</evidence>
<evidence type="ECO:0000313" key="12">
    <source>
        <dbReference type="EMBL" id="KKA20003.1"/>
    </source>
</evidence>
<dbReference type="GO" id="GO:0030515">
    <property type="term" value="F:snoRNA binding"/>
    <property type="evidence" value="ECO:0007669"/>
    <property type="project" value="TreeGrafter"/>
</dbReference>
<comment type="subcellular location">
    <subcellularLocation>
        <location evidence="1 10">Nucleus</location>
        <location evidence="1 10">Nucleolus</location>
    </subcellularLocation>
</comment>
<feature type="domain" description="BP28 C-terminal" evidence="11">
    <location>
        <begin position="1511"/>
        <end position="1663"/>
    </location>
</feature>
<evidence type="ECO:0000256" key="10">
    <source>
        <dbReference type="RuleBase" id="RU367065"/>
    </source>
</evidence>
<comment type="caution">
    <text evidence="12">The sequence shown here is derived from an EMBL/GenBank/DDBJ whole genome shotgun (WGS) entry which is preliminary data.</text>
</comment>
<evidence type="ECO:0000256" key="4">
    <source>
        <dbReference type="ARBA" id="ARBA00015399"/>
    </source>
</evidence>
<dbReference type="SUPFAM" id="SSF48371">
    <property type="entry name" value="ARM repeat"/>
    <property type="match status" value="2"/>
</dbReference>
<protein>
    <recommendedName>
        <fullName evidence="4 10">U3 small nucleolar RNA-associated protein 10</fullName>
    </recommendedName>
</protein>
<dbReference type="InterPro" id="IPR040191">
    <property type="entry name" value="UTP10"/>
</dbReference>
<keyword evidence="7 10" id="KW-0539">Nucleus</keyword>
<comment type="subunit">
    <text evidence="3 10">Component of the ribosomal small subunit (SSU) processome.</text>
</comment>
<dbReference type="Pfam" id="PF08146">
    <property type="entry name" value="BP28CT"/>
    <property type="match status" value="1"/>
</dbReference>
<comment type="function">
    <text evidence="9">Involved in nucleolar processing of pre-18S ribosomal RNA. Involved in ribosome biosynthesis.</text>
</comment>
<dbReference type="Pfam" id="PF23243">
    <property type="entry name" value="HEAT_HEATR1"/>
    <property type="match status" value="1"/>
</dbReference>
<keyword evidence="8 10" id="KW-0687">Ribonucleoprotein</keyword>
<dbReference type="Pfam" id="PF12397">
    <property type="entry name" value="U3snoRNP10"/>
    <property type="match status" value="1"/>
</dbReference>
<evidence type="ECO:0000256" key="2">
    <source>
        <dbReference type="ARBA" id="ARBA00010559"/>
    </source>
</evidence>
<dbReference type="InterPro" id="IPR011989">
    <property type="entry name" value="ARM-like"/>
</dbReference>
<evidence type="ECO:0000313" key="13">
    <source>
        <dbReference type="Proteomes" id="UP000053958"/>
    </source>
</evidence>
<keyword evidence="6 10" id="KW-0698">rRNA processing</keyword>
<proteinExistence type="inferred from homology"/>
<dbReference type="PANTHER" id="PTHR13457:SF1">
    <property type="entry name" value="HEAT REPEAT-CONTAINING PROTEIN 1"/>
    <property type="match status" value="1"/>
</dbReference>
<evidence type="ECO:0000256" key="3">
    <source>
        <dbReference type="ARBA" id="ARBA00011399"/>
    </source>
</evidence>
<reference evidence="12 13" key="1">
    <citation type="submission" date="2015-04" db="EMBL/GenBank/DDBJ databases">
        <authorList>
            <person name="Heijne W.H."/>
            <person name="Fedorova N.D."/>
            <person name="Nierman W.C."/>
            <person name="Vollebregt A.W."/>
            <person name="Zhao Z."/>
            <person name="Wu L."/>
            <person name="Kumar M."/>
            <person name="Stam H."/>
            <person name="van den Berg M.A."/>
            <person name="Pel H.J."/>
        </authorList>
    </citation>
    <scope>NUCLEOTIDE SEQUENCE [LARGE SCALE GENOMIC DNA]</scope>
    <source>
        <strain evidence="12 13">CBS 393.64</strain>
    </source>
</reference>
<dbReference type="EMBL" id="LASV01000299">
    <property type="protein sequence ID" value="KKA20003.1"/>
    <property type="molecule type" value="Genomic_DNA"/>
</dbReference>
<dbReference type="GO" id="GO:0030686">
    <property type="term" value="C:90S preribosome"/>
    <property type="evidence" value="ECO:0007669"/>
    <property type="project" value="TreeGrafter"/>
</dbReference>
<dbReference type="GO" id="GO:0045943">
    <property type="term" value="P:positive regulation of transcription by RNA polymerase I"/>
    <property type="evidence" value="ECO:0007669"/>
    <property type="project" value="TreeGrafter"/>
</dbReference>
<dbReference type="STRING" id="1408163.A0A0F4YQU0"/>
<dbReference type="InterPro" id="IPR022125">
    <property type="entry name" value="U3snoRNP10_N"/>
</dbReference>
<dbReference type="InterPro" id="IPR056473">
    <property type="entry name" value="HEAT_Utp10/HEAT1"/>
</dbReference>
<comment type="similarity">
    <text evidence="2 10">Belongs to the HEATR1/UTP10 family.</text>
</comment>
<dbReference type="RefSeq" id="XP_013326615.1">
    <property type="nucleotide sequence ID" value="XM_013471161.1"/>
</dbReference>
<dbReference type="PANTHER" id="PTHR13457">
    <property type="entry name" value="BAP28"/>
    <property type="match status" value="1"/>
</dbReference>
<dbReference type="Proteomes" id="UP000053958">
    <property type="component" value="Unassembled WGS sequence"/>
</dbReference>
<dbReference type="InterPro" id="IPR016024">
    <property type="entry name" value="ARM-type_fold"/>
</dbReference>
<evidence type="ECO:0000256" key="9">
    <source>
        <dbReference type="ARBA" id="ARBA00025076"/>
    </source>
</evidence>
<evidence type="ECO:0000256" key="6">
    <source>
        <dbReference type="ARBA" id="ARBA00022552"/>
    </source>
</evidence>
<keyword evidence="13" id="KW-1185">Reference proteome</keyword>
<organism evidence="12 13">
    <name type="scientific">Rasamsonia emersonii (strain ATCC 16479 / CBS 393.64 / IMI 116815)</name>
    <dbReference type="NCBI Taxonomy" id="1408163"/>
    <lineage>
        <taxon>Eukaryota</taxon>
        <taxon>Fungi</taxon>
        <taxon>Dikarya</taxon>
        <taxon>Ascomycota</taxon>
        <taxon>Pezizomycotina</taxon>
        <taxon>Eurotiomycetes</taxon>
        <taxon>Eurotiomycetidae</taxon>
        <taxon>Eurotiales</taxon>
        <taxon>Trichocomaceae</taxon>
        <taxon>Rasamsonia</taxon>
    </lineage>
</organism>
<evidence type="ECO:0000259" key="11">
    <source>
        <dbReference type="SMART" id="SM01036"/>
    </source>
</evidence>
<dbReference type="OrthoDB" id="31183at2759"/>
<gene>
    <name evidence="12" type="ORF">T310_6001</name>
</gene>
<accession>A0A0F4YQU0</accession>
<dbReference type="GO" id="GO:0032040">
    <property type="term" value="C:small-subunit processome"/>
    <property type="evidence" value="ECO:0007669"/>
    <property type="project" value="TreeGrafter"/>
</dbReference>
<evidence type="ECO:0000256" key="7">
    <source>
        <dbReference type="ARBA" id="ARBA00023242"/>
    </source>
</evidence>
<dbReference type="SMART" id="SM01036">
    <property type="entry name" value="BP28CT"/>
    <property type="match status" value="1"/>
</dbReference>